<protein>
    <submittedName>
        <fullName evidence="3">MerR family transcriptional regulator</fullName>
    </submittedName>
</protein>
<accession>A0AAN5LEU9</accession>
<organism evidence="3 4">
    <name type="scientific">Klebsiella oxytoca</name>
    <dbReference type="NCBI Taxonomy" id="571"/>
    <lineage>
        <taxon>Bacteria</taxon>
        <taxon>Pseudomonadati</taxon>
        <taxon>Pseudomonadota</taxon>
        <taxon>Gammaproteobacteria</taxon>
        <taxon>Enterobacterales</taxon>
        <taxon>Enterobacteriaceae</taxon>
        <taxon>Klebsiella/Raoultella group</taxon>
        <taxon>Klebsiella</taxon>
    </lineage>
</organism>
<keyword evidence="1" id="KW-0238">DNA-binding</keyword>
<dbReference type="InterPro" id="IPR009061">
    <property type="entry name" value="DNA-bd_dom_put_sf"/>
</dbReference>
<sequence length="159" mass="18091">MTGHQSAHITIKEAAVRLGVTHRTLKYYEELGMVIPGRSGGRYRLYSENDLIRLQRIIRLRALGFSLSTIREILSRPPEQNEQGVAEYSRDTLCQIAAAIEAHLETVSRRIEAGRRELCEAEKVKKELLDDLDYLNRRLAGESSETLAEERLSARVKQA</sequence>
<dbReference type="EMBL" id="DACSEO010000162">
    <property type="protein sequence ID" value="HAT1685229.1"/>
    <property type="molecule type" value="Genomic_DNA"/>
</dbReference>
<gene>
    <name evidence="3" type="ORF">I8Y21_006067</name>
</gene>
<dbReference type="Gene3D" id="1.10.1660.10">
    <property type="match status" value="1"/>
</dbReference>
<dbReference type="Pfam" id="PF13411">
    <property type="entry name" value="MerR_1"/>
    <property type="match status" value="1"/>
</dbReference>
<dbReference type="SMART" id="SM00422">
    <property type="entry name" value="HTH_MERR"/>
    <property type="match status" value="1"/>
</dbReference>
<evidence type="ECO:0000313" key="4">
    <source>
        <dbReference type="Proteomes" id="UP000856143"/>
    </source>
</evidence>
<dbReference type="AlphaFoldDB" id="A0AAN5LEU9"/>
<dbReference type="GO" id="GO:0003700">
    <property type="term" value="F:DNA-binding transcription factor activity"/>
    <property type="evidence" value="ECO:0007669"/>
    <property type="project" value="InterPro"/>
</dbReference>
<evidence type="ECO:0000313" key="3">
    <source>
        <dbReference type="EMBL" id="HAT1685229.1"/>
    </source>
</evidence>
<dbReference type="PRINTS" id="PR00040">
    <property type="entry name" value="HTHMERR"/>
</dbReference>
<dbReference type="SUPFAM" id="SSF46955">
    <property type="entry name" value="Putative DNA-binding domain"/>
    <property type="match status" value="1"/>
</dbReference>
<dbReference type="CDD" id="cd00592">
    <property type="entry name" value="HTH_MerR-like"/>
    <property type="match status" value="1"/>
</dbReference>
<dbReference type="InterPro" id="IPR047057">
    <property type="entry name" value="MerR_fam"/>
</dbReference>
<name>A0AAN5LEU9_KLEOX</name>
<dbReference type="PANTHER" id="PTHR30204">
    <property type="entry name" value="REDOX-CYCLING DRUG-SENSING TRANSCRIPTIONAL ACTIVATOR SOXR"/>
    <property type="match status" value="1"/>
</dbReference>
<dbReference type="Proteomes" id="UP000856143">
    <property type="component" value="Unassembled WGS sequence"/>
</dbReference>
<evidence type="ECO:0000256" key="1">
    <source>
        <dbReference type="ARBA" id="ARBA00023125"/>
    </source>
</evidence>
<comment type="caution">
    <text evidence="3">The sequence shown here is derived from an EMBL/GenBank/DDBJ whole genome shotgun (WGS) entry which is preliminary data.</text>
</comment>
<reference evidence="3" key="1">
    <citation type="journal article" date="2018" name="Genome Biol.">
        <title>SKESA: strategic k-mer extension for scrupulous assemblies.</title>
        <authorList>
            <person name="Souvorov A."/>
            <person name="Agarwala R."/>
            <person name="Lipman D.J."/>
        </authorList>
    </citation>
    <scope>NUCLEOTIDE SEQUENCE</scope>
    <source>
        <strain evidence="3">R404</strain>
    </source>
</reference>
<evidence type="ECO:0000259" key="2">
    <source>
        <dbReference type="PROSITE" id="PS50937"/>
    </source>
</evidence>
<reference evidence="3" key="2">
    <citation type="submission" date="2020-11" db="EMBL/GenBank/DDBJ databases">
        <authorList>
            <consortium name="NCBI Pathogen Detection Project"/>
        </authorList>
    </citation>
    <scope>NUCLEOTIDE SEQUENCE</scope>
    <source>
        <strain evidence="3">R404</strain>
    </source>
</reference>
<dbReference type="PROSITE" id="PS50937">
    <property type="entry name" value="HTH_MERR_2"/>
    <property type="match status" value="1"/>
</dbReference>
<proteinExistence type="predicted"/>
<dbReference type="PANTHER" id="PTHR30204:SF90">
    <property type="entry name" value="HTH-TYPE TRANSCRIPTIONAL ACTIVATOR MTA"/>
    <property type="match status" value="1"/>
</dbReference>
<dbReference type="InterPro" id="IPR000551">
    <property type="entry name" value="MerR-type_HTH_dom"/>
</dbReference>
<feature type="domain" description="HTH merR-type" evidence="2">
    <location>
        <begin position="8"/>
        <end position="76"/>
    </location>
</feature>
<dbReference type="GO" id="GO:0003677">
    <property type="term" value="F:DNA binding"/>
    <property type="evidence" value="ECO:0007669"/>
    <property type="project" value="UniProtKB-KW"/>
</dbReference>